<dbReference type="Proteomes" id="UP001150924">
    <property type="component" value="Unassembled WGS sequence"/>
</dbReference>
<organism evidence="1 2">
    <name type="scientific">Nannocystis pusilla</name>
    <dbReference type="NCBI Taxonomy" id="889268"/>
    <lineage>
        <taxon>Bacteria</taxon>
        <taxon>Pseudomonadati</taxon>
        <taxon>Myxococcota</taxon>
        <taxon>Polyangia</taxon>
        <taxon>Nannocystales</taxon>
        <taxon>Nannocystaceae</taxon>
        <taxon>Nannocystis</taxon>
    </lineage>
</organism>
<dbReference type="EMBL" id="JAPNKE010000002">
    <property type="protein sequence ID" value="MCY1013392.1"/>
    <property type="molecule type" value="Genomic_DNA"/>
</dbReference>
<dbReference type="AlphaFoldDB" id="A0A9X3J236"/>
<evidence type="ECO:0000313" key="2">
    <source>
        <dbReference type="Proteomes" id="UP001150924"/>
    </source>
</evidence>
<evidence type="ECO:0000313" key="1">
    <source>
        <dbReference type="EMBL" id="MCY1013392.1"/>
    </source>
</evidence>
<comment type="caution">
    <text evidence="1">The sequence shown here is derived from an EMBL/GenBank/DDBJ whole genome shotgun (WGS) entry which is preliminary data.</text>
</comment>
<protein>
    <recommendedName>
        <fullName evidence="3">TonB C-terminal domain-containing protein</fullName>
    </recommendedName>
</protein>
<dbReference type="RefSeq" id="WP_267777285.1">
    <property type="nucleotide sequence ID" value="NZ_JAPNKE010000002.1"/>
</dbReference>
<accession>A0A9X3J236</accession>
<name>A0A9X3J236_9BACT</name>
<gene>
    <name evidence="1" type="ORF">OV079_49275</name>
</gene>
<evidence type="ECO:0008006" key="3">
    <source>
        <dbReference type="Google" id="ProtNLM"/>
    </source>
</evidence>
<reference evidence="1" key="1">
    <citation type="submission" date="2022-11" db="EMBL/GenBank/DDBJ databases">
        <title>Minimal conservation of predation-associated metabolite biosynthetic gene clusters underscores biosynthetic potential of Myxococcota including descriptions for ten novel species: Archangium lansinium sp. nov., Myxococcus landrumus sp. nov., Nannocystis bai.</title>
        <authorList>
            <person name="Ahearne A."/>
            <person name="Stevens C."/>
            <person name="Phillips K."/>
        </authorList>
    </citation>
    <scope>NUCLEOTIDE SEQUENCE</scope>
    <source>
        <strain evidence="1">Na p29</strain>
    </source>
</reference>
<proteinExistence type="predicted"/>
<sequence>MVRHGLRDRTLSSADALRRDLGSVRSAVEVCAARHGGNLVAELAVRVQVSADGVGERVTLSEPSSPALITCVTRAIQSRRYTPGPAAETVRHVFRFRQG</sequence>
<keyword evidence="2" id="KW-1185">Reference proteome</keyword>